<dbReference type="GeneID" id="41331115"/>
<reference evidence="3 4" key="1">
    <citation type="journal article" date="2020" name="Nature">
        <title>Isolation of an archaeon at the prokaryote-eukaryote interface.</title>
        <authorList>
            <person name="Imachi H."/>
            <person name="Nobu M.K."/>
            <person name="Nakahara N."/>
            <person name="Morono Y."/>
            <person name="Ogawara M."/>
            <person name="Takaki Y."/>
            <person name="Takano Y."/>
            <person name="Uematsu K."/>
            <person name="Ikuta T."/>
            <person name="Ito M."/>
            <person name="Matsui Y."/>
            <person name="Miyazaki M."/>
            <person name="Murata K."/>
            <person name="Saito Y."/>
            <person name="Sakai S."/>
            <person name="Song C."/>
            <person name="Tasumi E."/>
            <person name="Yamanaka Y."/>
            <person name="Yamaguchi T."/>
            <person name="Kamagata Y."/>
            <person name="Tamaki H."/>
            <person name="Takai K."/>
        </authorList>
    </citation>
    <scope>NUCLEOTIDE SEQUENCE [LARGE SCALE GENOMIC DNA]</scope>
    <source>
        <strain evidence="3 4">MK-D1</strain>
    </source>
</reference>
<keyword evidence="1" id="KW-0547">Nucleotide-binding</keyword>
<dbReference type="GO" id="GO:0005525">
    <property type="term" value="F:GTP binding"/>
    <property type="evidence" value="ECO:0007669"/>
    <property type="project" value="UniProtKB-KW"/>
</dbReference>
<dbReference type="KEGG" id="psyt:DSAG12_03146"/>
<dbReference type="InterPro" id="IPR027417">
    <property type="entry name" value="P-loop_NTPase"/>
</dbReference>
<organism evidence="3 4">
    <name type="scientific">Promethearchaeum syntrophicum</name>
    <dbReference type="NCBI Taxonomy" id="2594042"/>
    <lineage>
        <taxon>Archaea</taxon>
        <taxon>Promethearchaeati</taxon>
        <taxon>Promethearchaeota</taxon>
        <taxon>Promethearchaeia</taxon>
        <taxon>Promethearchaeales</taxon>
        <taxon>Promethearchaeaceae</taxon>
        <taxon>Promethearchaeum</taxon>
    </lineage>
</organism>
<dbReference type="Proteomes" id="UP000321408">
    <property type="component" value="Chromosome"/>
</dbReference>
<dbReference type="Gene3D" id="3.40.50.300">
    <property type="entry name" value="P-loop containing nucleotide triphosphate hydrolases"/>
    <property type="match status" value="1"/>
</dbReference>
<evidence type="ECO:0000313" key="3">
    <source>
        <dbReference type="EMBL" id="QEE17313.1"/>
    </source>
</evidence>
<dbReference type="GO" id="GO:1990131">
    <property type="term" value="C:Gtr1-Gtr2 GTPase complex"/>
    <property type="evidence" value="ECO:0007669"/>
    <property type="project" value="TreeGrafter"/>
</dbReference>
<dbReference type="Pfam" id="PF04670">
    <property type="entry name" value="Gtr1_RagA"/>
    <property type="match status" value="1"/>
</dbReference>
<dbReference type="GO" id="GO:0005764">
    <property type="term" value="C:lysosome"/>
    <property type="evidence" value="ECO:0007669"/>
    <property type="project" value="TreeGrafter"/>
</dbReference>
<keyword evidence="4" id="KW-1185">Reference proteome</keyword>
<reference evidence="3 4" key="2">
    <citation type="journal article" date="2024" name="Int. J. Syst. Evol. Microbiol.">
        <title>Promethearchaeum syntrophicum gen. nov., sp. nov., an anaerobic, obligately syntrophic archaeon, the first isolate of the lineage 'Asgard' archaea, and proposal of the new archaeal phylum Promethearchaeota phyl. nov. and kingdom Promethearchaeati regn. nov.</title>
        <authorList>
            <person name="Imachi H."/>
            <person name="Nobu M.K."/>
            <person name="Kato S."/>
            <person name="Takaki Y."/>
            <person name="Miyazaki M."/>
            <person name="Miyata M."/>
            <person name="Ogawara M."/>
            <person name="Saito Y."/>
            <person name="Sakai S."/>
            <person name="Tahara Y.O."/>
            <person name="Takano Y."/>
            <person name="Tasumi E."/>
            <person name="Uematsu K."/>
            <person name="Yoshimura T."/>
            <person name="Itoh T."/>
            <person name="Ohkuma M."/>
            <person name="Takai K."/>
        </authorList>
    </citation>
    <scope>NUCLEOTIDE SEQUENCE [LARGE SCALE GENOMIC DNA]</scope>
    <source>
        <strain evidence="3 4">MK-D1</strain>
    </source>
</reference>
<sequence>MSEEFDIKSEIKSSYPKSFKISRGLIHKITQFFMQSGAKLNEILEYNYGDKLVLILSQEIDLHQSNEIIALILSPNEVPQKKEFIDFILNNIENFYQNNKQERYAKFEVFARQFFSESEAKKLLFIGFPSAGKTSIKKSIFDKEDPKELLGDSSPEPTRGLVHFIYSWFNASIGIVDSSGQEFDSYVSDGNEEQLRAFEGSDIIIYVFDVINWKEQSEKVIDNLKKIISTKEVISPPNSKIYAFCHKIDLLSDPDKDSILKVKQILEKDLNIKATFSSIQPELIHTLFRSMELILKDTRKK</sequence>
<dbReference type="SUPFAM" id="SSF52540">
    <property type="entry name" value="P-loop containing nucleoside triphosphate hydrolases"/>
    <property type="match status" value="1"/>
</dbReference>
<dbReference type="CDD" id="cd00882">
    <property type="entry name" value="Ras_like_GTPase"/>
    <property type="match status" value="1"/>
</dbReference>
<dbReference type="GO" id="GO:0003924">
    <property type="term" value="F:GTPase activity"/>
    <property type="evidence" value="ECO:0007669"/>
    <property type="project" value="TreeGrafter"/>
</dbReference>
<evidence type="ECO:0000313" key="4">
    <source>
        <dbReference type="Proteomes" id="UP000321408"/>
    </source>
</evidence>
<evidence type="ECO:0000256" key="2">
    <source>
        <dbReference type="ARBA" id="ARBA00023134"/>
    </source>
</evidence>
<proteinExistence type="predicted"/>
<dbReference type="GO" id="GO:0009267">
    <property type="term" value="P:cellular response to starvation"/>
    <property type="evidence" value="ECO:0007669"/>
    <property type="project" value="TreeGrafter"/>
</dbReference>
<evidence type="ECO:0000256" key="1">
    <source>
        <dbReference type="ARBA" id="ARBA00022741"/>
    </source>
</evidence>
<gene>
    <name evidence="3" type="ORF">DSAG12_03146</name>
</gene>
<dbReference type="RefSeq" id="WP_147664208.1">
    <property type="nucleotide sequence ID" value="NZ_CP042905.2"/>
</dbReference>
<dbReference type="EMBL" id="CP042905">
    <property type="protein sequence ID" value="QEE17313.1"/>
    <property type="molecule type" value="Genomic_DNA"/>
</dbReference>
<protein>
    <submittedName>
        <fullName evidence="3">GTPase</fullName>
    </submittedName>
</protein>
<dbReference type="PANTHER" id="PTHR11259">
    <property type="entry name" value="RAS-RELATED GTP BINDING RAG/GTR YEAST"/>
    <property type="match status" value="1"/>
</dbReference>
<keyword evidence="2" id="KW-0342">GTP-binding</keyword>
<dbReference type="GO" id="GO:1904263">
    <property type="term" value="P:positive regulation of TORC1 signaling"/>
    <property type="evidence" value="ECO:0007669"/>
    <property type="project" value="TreeGrafter"/>
</dbReference>
<dbReference type="PANTHER" id="PTHR11259:SF2">
    <property type="entry name" value="GH16429P"/>
    <property type="match status" value="1"/>
</dbReference>
<dbReference type="AlphaFoldDB" id="A0A5B9DEV2"/>
<accession>A0A5B9DEV2</accession>
<dbReference type="InterPro" id="IPR006762">
    <property type="entry name" value="Gtr1_RagA"/>
</dbReference>
<name>A0A5B9DEV2_9ARCH</name>